<reference evidence="23 24" key="1">
    <citation type="journal article" date="2021" name="G3 (Bethesda)">
        <title>Improved contiguity of the threespine stickleback genome using long-read sequencing.</title>
        <authorList>
            <person name="Nath S."/>
            <person name="Shaw D.E."/>
            <person name="White M.A."/>
        </authorList>
    </citation>
    <scope>NUCLEOTIDE SEQUENCE [LARGE SCALE GENOMIC DNA]</scope>
    <source>
        <strain evidence="23 24">Lake Benthic</strain>
    </source>
</reference>
<dbReference type="Gene3D" id="3.30.40.10">
    <property type="entry name" value="Zinc/RING finger domain, C3HC4 (zinc finger)"/>
    <property type="match status" value="1"/>
</dbReference>
<dbReference type="InterPro" id="IPR032049">
    <property type="entry name" value="Msl2-CXC"/>
</dbReference>
<dbReference type="PROSITE" id="PS50089">
    <property type="entry name" value="ZF_RING_2"/>
    <property type="match status" value="1"/>
</dbReference>
<evidence type="ECO:0000256" key="14">
    <source>
        <dbReference type="ARBA" id="ARBA00023242"/>
    </source>
</evidence>
<dbReference type="EC" id="2.3.2.27" evidence="5"/>
<comment type="similarity">
    <text evidence="15 19">Belongs to the MSL2 family.</text>
</comment>
<evidence type="ECO:0000256" key="3">
    <source>
        <dbReference type="ARBA" id="ARBA00004286"/>
    </source>
</evidence>
<dbReference type="CDD" id="cd16522">
    <property type="entry name" value="RING-HC_MSL2"/>
    <property type="match status" value="1"/>
</dbReference>
<dbReference type="Ensembl" id="ENSGACT00000059927.1">
    <property type="protein sequence ID" value="ENSGACP00000044059.1"/>
    <property type="gene ID" value="ENSGACG00000028148.1"/>
</dbReference>
<feature type="domain" description="RING-type" evidence="21">
    <location>
        <begin position="44"/>
        <end position="85"/>
    </location>
</feature>
<evidence type="ECO:0000256" key="8">
    <source>
        <dbReference type="ARBA" id="ARBA00022723"/>
    </source>
</evidence>
<dbReference type="InterPro" id="IPR037922">
    <property type="entry name" value="MSL2"/>
</dbReference>
<protein>
    <recommendedName>
        <fullName evidence="16">E3 ubiquitin-protein ligase MSL2</fullName>
        <ecNumber evidence="5">2.3.2.27</ecNumber>
    </recommendedName>
    <alternativeName>
        <fullName evidence="17">Male-specific lethal-2 homolog</fullName>
    </alternativeName>
</protein>
<dbReference type="GO" id="GO:0016567">
    <property type="term" value="P:protein ubiquitination"/>
    <property type="evidence" value="ECO:0007669"/>
    <property type="project" value="TreeGrafter"/>
</dbReference>
<dbReference type="GeneTree" id="ENSGT00390000016814"/>
<feature type="region of interest" description="Disordered" evidence="20">
    <location>
        <begin position="311"/>
        <end position="356"/>
    </location>
</feature>
<keyword evidence="24" id="KW-1185">Reference proteome</keyword>
<dbReference type="InterPro" id="IPR013083">
    <property type="entry name" value="Znf_RING/FYVE/PHD"/>
</dbReference>
<dbReference type="PANTHER" id="PTHR16048">
    <property type="entry name" value="MSL2-RELATED"/>
    <property type="match status" value="1"/>
</dbReference>
<dbReference type="GO" id="GO:0005634">
    <property type="term" value="C:nucleus"/>
    <property type="evidence" value="ECO:0007669"/>
    <property type="project" value="UniProtKB-SubCell"/>
</dbReference>
<accession>A0AAQ4PYR4</accession>
<feature type="region of interest" description="Disordered" evidence="20">
    <location>
        <begin position="180"/>
        <end position="298"/>
    </location>
</feature>
<evidence type="ECO:0000256" key="11">
    <source>
        <dbReference type="ARBA" id="ARBA00022786"/>
    </source>
</evidence>
<keyword evidence="6 19" id="KW-0158">Chromosome</keyword>
<keyword evidence="10 18" id="KW-0863">Zinc-finger</keyword>
<evidence type="ECO:0000256" key="5">
    <source>
        <dbReference type="ARBA" id="ARBA00012483"/>
    </source>
</evidence>
<dbReference type="FunFam" id="3.30.40.10:FF:000174">
    <property type="entry name" value="E3 ubiquitin-protein ligase MSL2"/>
    <property type="match status" value="1"/>
</dbReference>
<reference evidence="23" key="2">
    <citation type="submission" date="2025-08" db="UniProtKB">
        <authorList>
            <consortium name="Ensembl"/>
        </authorList>
    </citation>
    <scope>IDENTIFICATION</scope>
</reference>
<evidence type="ECO:0000256" key="7">
    <source>
        <dbReference type="ARBA" id="ARBA00022679"/>
    </source>
</evidence>
<dbReference type="GO" id="GO:0006974">
    <property type="term" value="P:DNA damage response"/>
    <property type="evidence" value="ECO:0007669"/>
    <property type="project" value="UniProtKB-KW"/>
</dbReference>
<keyword evidence="8" id="KW-0479">Metal-binding</keyword>
<keyword evidence="9" id="KW-0227">DNA damage</keyword>
<comment type="subcellular location">
    <subcellularLocation>
        <location evidence="3">Chromosome</location>
    </subcellularLocation>
    <subcellularLocation>
        <location evidence="2">Nucleus</location>
    </subcellularLocation>
</comment>
<evidence type="ECO:0000256" key="13">
    <source>
        <dbReference type="ARBA" id="ARBA00022853"/>
    </source>
</evidence>
<evidence type="ECO:0000256" key="19">
    <source>
        <dbReference type="PROSITE-ProRule" id="PRU01396"/>
    </source>
</evidence>
<evidence type="ECO:0000313" key="24">
    <source>
        <dbReference type="Proteomes" id="UP000007635"/>
    </source>
</evidence>
<evidence type="ECO:0000256" key="17">
    <source>
        <dbReference type="ARBA" id="ARBA00077415"/>
    </source>
</evidence>
<evidence type="ECO:0000256" key="2">
    <source>
        <dbReference type="ARBA" id="ARBA00004123"/>
    </source>
</evidence>
<evidence type="ECO:0000256" key="10">
    <source>
        <dbReference type="ARBA" id="ARBA00022771"/>
    </source>
</evidence>
<sequence>MNPVNATSLYVSASRSVLQCDPRDPRALAELCKLLPFFRQSVSCLVCGNLLRDPIAPTDSSCQHYVCRGCKGQRMQLKPSCSWCKDYSRFEENRQLSLLVHCYRKLCLYITQSPLAPHIASAAGHSPELRAVLNEGLSLAESEPGAAGLCDIASFGDDLKHGGGALLLSVEEVLRTLETGADPDSTPQLNGPHFPPDSPLFASLPRGNSPPSPSACTVVPHAPPRYHRKRSRSESDSEKLQPLPISTLLQGPPLAANSSPHHPNPGAPTEQEPKFPAATARPHPHPAPVPNGGPPKVGKTVLVSNKALKKTVEHHGAPKKAYTKARQGTPKPRTQPRDRMPPHAHPHPLMHPPSPSKPLYKKPVEKKGCKCGRATQNPSVLTCRGQRCPCYSNRKVRDQKYLLVNHHNWLTGGLHLLHLNTRDVIKTQ</sequence>
<evidence type="ECO:0000256" key="1">
    <source>
        <dbReference type="ARBA" id="ARBA00000900"/>
    </source>
</evidence>
<keyword evidence="14 19" id="KW-0539">Nucleus</keyword>
<dbReference type="Pfam" id="PF16682">
    <property type="entry name" value="MSL2-CXC"/>
    <property type="match status" value="1"/>
</dbReference>
<evidence type="ECO:0000256" key="20">
    <source>
        <dbReference type="SAM" id="MobiDB-lite"/>
    </source>
</evidence>
<evidence type="ECO:0000256" key="16">
    <source>
        <dbReference type="ARBA" id="ARBA00069328"/>
    </source>
</evidence>
<dbReference type="Pfam" id="PF16685">
    <property type="entry name" value="zf-RING_10"/>
    <property type="match status" value="1"/>
</dbReference>
<feature type="domain" description="CXC MSL2-type" evidence="22">
    <location>
        <begin position="364"/>
        <end position="416"/>
    </location>
</feature>
<proteinExistence type="inferred from homology"/>
<evidence type="ECO:0000259" key="22">
    <source>
        <dbReference type="PROSITE" id="PS52051"/>
    </source>
</evidence>
<organism evidence="23 24">
    <name type="scientific">Gasterosteus aculeatus aculeatus</name>
    <name type="common">three-spined stickleback</name>
    <dbReference type="NCBI Taxonomy" id="481459"/>
    <lineage>
        <taxon>Eukaryota</taxon>
        <taxon>Metazoa</taxon>
        <taxon>Chordata</taxon>
        <taxon>Craniata</taxon>
        <taxon>Vertebrata</taxon>
        <taxon>Euteleostomi</taxon>
        <taxon>Actinopterygii</taxon>
        <taxon>Neopterygii</taxon>
        <taxon>Teleostei</taxon>
        <taxon>Neoteleostei</taxon>
        <taxon>Acanthomorphata</taxon>
        <taxon>Eupercaria</taxon>
        <taxon>Perciformes</taxon>
        <taxon>Cottioidei</taxon>
        <taxon>Gasterosteales</taxon>
        <taxon>Gasterosteidae</taxon>
        <taxon>Gasterosteus</taxon>
    </lineage>
</organism>
<dbReference type="CDD" id="cd13122">
    <property type="entry name" value="MSL2_CXC"/>
    <property type="match status" value="1"/>
</dbReference>
<dbReference type="GO" id="GO:0006325">
    <property type="term" value="P:chromatin organization"/>
    <property type="evidence" value="ECO:0007669"/>
    <property type="project" value="UniProtKB-KW"/>
</dbReference>
<dbReference type="AlphaFoldDB" id="A0AAQ4PYR4"/>
<evidence type="ECO:0000259" key="21">
    <source>
        <dbReference type="PROSITE" id="PS50089"/>
    </source>
</evidence>
<dbReference type="PROSITE" id="PS52051">
    <property type="entry name" value="CXC_MSL2"/>
    <property type="match status" value="1"/>
</dbReference>
<evidence type="ECO:0000256" key="12">
    <source>
        <dbReference type="ARBA" id="ARBA00022833"/>
    </source>
</evidence>
<dbReference type="Proteomes" id="UP000007635">
    <property type="component" value="Unassembled WGS sequence"/>
</dbReference>
<name>A0AAQ4PYR4_GASAC</name>
<evidence type="ECO:0000313" key="23">
    <source>
        <dbReference type="Ensembl" id="ENSGACP00000044059.1"/>
    </source>
</evidence>
<keyword evidence="13" id="KW-0156">Chromatin regulator</keyword>
<dbReference type="PANTHER" id="PTHR16048:SF3">
    <property type="entry name" value="E3 UBIQUITIN-PROTEIN LIGASE MSL2"/>
    <property type="match status" value="1"/>
</dbReference>
<dbReference type="GO" id="GO:0008270">
    <property type="term" value="F:zinc ion binding"/>
    <property type="evidence" value="ECO:0007669"/>
    <property type="project" value="UniProtKB-KW"/>
</dbReference>
<reference evidence="23" key="3">
    <citation type="submission" date="2025-09" db="UniProtKB">
        <authorList>
            <consortium name="Ensembl"/>
        </authorList>
    </citation>
    <scope>IDENTIFICATION</scope>
</reference>
<dbReference type="GO" id="GO:0061630">
    <property type="term" value="F:ubiquitin protein ligase activity"/>
    <property type="evidence" value="ECO:0007669"/>
    <property type="project" value="UniProtKB-EC"/>
</dbReference>
<evidence type="ECO:0000256" key="18">
    <source>
        <dbReference type="PROSITE-ProRule" id="PRU00175"/>
    </source>
</evidence>
<evidence type="ECO:0000256" key="15">
    <source>
        <dbReference type="ARBA" id="ARBA00061593"/>
    </source>
</evidence>
<keyword evidence="12" id="KW-0862">Zinc</keyword>
<comment type="catalytic activity">
    <reaction evidence="1">
        <text>S-ubiquitinyl-[E2 ubiquitin-conjugating enzyme]-L-cysteine + [acceptor protein]-L-lysine = [E2 ubiquitin-conjugating enzyme]-L-cysteine + N(6)-ubiquitinyl-[acceptor protein]-L-lysine.</text>
        <dbReference type="EC" id="2.3.2.27"/>
    </reaction>
</comment>
<keyword evidence="11" id="KW-0833">Ubl conjugation pathway</keyword>
<comment type="pathway">
    <text evidence="4">Protein modification; protein ubiquitination.</text>
</comment>
<evidence type="ECO:0000256" key="9">
    <source>
        <dbReference type="ARBA" id="ARBA00022763"/>
    </source>
</evidence>
<dbReference type="InterPro" id="IPR001841">
    <property type="entry name" value="Znf_RING"/>
</dbReference>
<dbReference type="SUPFAM" id="SSF57850">
    <property type="entry name" value="RING/U-box"/>
    <property type="match status" value="1"/>
</dbReference>
<dbReference type="GO" id="GO:0072487">
    <property type="term" value="C:MSL complex"/>
    <property type="evidence" value="ECO:0007669"/>
    <property type="project" value="UniProtKB-UniRule"/>
</dbReference>
<evidence type="ECO:0000256" key="6">
    <source>
        <dbReference type="ARBA" id="ARBA00022454"/>
    </source>
</evidence>
<keyword evidence="7" id="KW-0808">Transferase</keyword>
<dbReference type="InterPro" id="IPR032043">
    <property type="entry name" value="Msl2_Znf-RING"/>
</dbReference>
<evidence type="ECO:0000256" key="4">
    <source>
        <dbReference type="ARBA" id="ARBA00004906"/>
    </source>
</evidence>